<sequence length="250" mass="28787">MGFLKKVFGGKNDGEKANDGTTIYTYGESANDGYEPPAPMEYTEEIVAHFEEVFPGRNSSVFHELISDVVHIDVNIMEPTEEEPFWVLYTTGMSDLPMTIPDEIRAEMDGNYDRAEVMMFLPASWELSQEAFKDDNNYWPIQLMKQMARFPHLYNTWLGYGHTIPNFQDYEPYADGTGLNGVVLYQLTEEVSVIPTKDGNQVHTYFLIPLYKEEMDYKLEHGMDALIDKLSELEDDLFELNPKRINTCKS</sequence>
<proteinExistence type="predicted"/>
<dbReference type="RefSeq" id="WP_072730983.1">
    <property type="nucleotide sequence ID" value="NZ_JAVYAA010000005.1"/>
</dbReference>
<feature type="domain" description="Suppressor of fused-like" evidence="1">
    <location>
        <begin position="70"/>
        <end position="237"/>
    </location>
</feature>
<evidence type="ECO:0000313" key="3">
    <source>
        <dbReference type="Proteomes" id="UP001250538"/>
    </source>
</evidence>
<dbReference type="EMBL" id="JAVYAA010000005">
    <property type="protein sequence ID" value="MDT8978660.1"/>
    <property type="molecule type" value="Genomic_DNA"/>
</dbReference>
<dbReference type="Proteomes" id="UP001250538">
    <property type="component" value="Unassembled WGS sequence"/>
</dbReference>
<evidence type="ECO:0000259" key="1">
    <source>
        <dbReference type="Pfam" id="PF05076"/>
    </source>
</evidence>
<evidence type="ECO:0000313" key="2">
    <source>
        <dbReference type="EMBL" id="MDT8978660.1"/>
    </source>
</evidence>
<organism evidence="2 3">
    <name type="scientific">Paenibacillus suaedae</name>
    <dbReference type="NCBI Taxonomy" id="3077233"/>
    <lineage>
        <taxon>Bacteria</taxon>
        <taxon>Bacillati</taxon>
        <taxon>Bacillota</taxon>
        <taxon>Bacilli</taxon>
        <taxon>Bacillales</taxon>
        <taxon>Paenibacillaceae</taxon>
        <taxon>Paenibacillus</taxon>
    </lineage>
</organism>
<keyword evidence="3" id="KW-1185">Reference proteome</keyword>
<protein>
    <submittedName>
        <fullName evidence="2">Suppressor of fused domain protein</fullName>
    </submittedName>
</protein>
<comment type="caution">
    <text evidence="2">The sequence shown here is derived from an EMBL/GenBank/DDBJ whole genome shotgun (WGS) entry which is preliminary data.</text>
</comment>
<dbReference type="InterPro" id="IPR020941">
    <property type="entry name" value="SUFU-like_domain"/>
</dbReference>
<dbReference type="AlphaFoldDB" id="A0AAJ2N6K5"/>
<gene>
    <name evidence="2" type="ORF">RQP50_20710</name>
</gene>
<accession>A0AAJ2N6K5</accession>
<dbReference type="Pfam" id="PF05076">
    <property type="entry name" value="SUFU"/>
    <property type="match status" value="1"/>
</dbReference>
<reference evidence="3" key="1">
    <citation type="submission" date="2023-09" db="EMBL/GenBank/DDBJ databases">
        <title>Paenibacillus sp. chi10 Genome sequencing and assembly.</title>
        <authorList>
            <person name="Kim I."/>
        </authorList>
    </citation>
    <scope>NUCLEOTIDE SEQUENCE [LARGE SCALE GENOMIC DNA]</scope>
    <source>
        <strain evidence="3">chi10</strain>
    </source>
</reference>
<name>A0AAJ2N6K5_9BACL</name>